<protein>
    <submittedName>
        <fullName evidence="2">Uncharacterized protein</fullName>
    </submittedName>
</protein>
<evidence type="ECO:0000256" key="1">
    <source>
        <dbReference type="PROSITE-ProRule" id="PRU00235"/>
    </source>
</evidence>
<reference evidence="2 3" key="1">
    <citation type="submission" date="2024-07" db="EMBL/GenBank/DDBJ databases">
        <title>Chromosome-level genome assembly of the water stick insect Ranatra chinensis (Heteroptera: Nepidae).</title>
        <authorList>
            <person name="Liu X."/>
        </authorList>
    </citation>
    <scope>NUCLEOTIDE SEQUENCE [LARGE SCALE GENOMIC DNA]</scope>
    <source>
        <strain evidence="2">Cailab_2021Rc</strain>
        <tissue evidence="2">Muscle</tissue>
    </source>
</reference>
<feature type="repeat" description="RCC1" evidence="1">
    <location>
        <begin position="41"/>
        <end position="92"/>
    </location>
</feature>
<evidence type="ECO:0000313" key="2">
    <source>
        <dbReference type="EMBL" id="KAL1137994.1"/>
    </source>
</evidence>
<name>A0ABD0YPS7_9HEMI</name>
<comment type="caution">
    <text evidence="2">The sequence shown here is derived from an EMBL/GenBank/DDBJ whole genome shotgun (WGS) entry which is preliminary data.</text>
</comment>
<evidence type="ECO:0000313" key="3">
    <source>
        <dbReference type="Proteomes" id="UP001558652"/>
    </source>
</evidence>
<feature type="repeat" description="RCC1" evidence="1">
    <location>
        <begin position="93"/>
        <end position="154"/>
    </location>
</feature>
<dbReference type="Pfam" id="PF00415">
    <property type="entry name" value="RCC1"/>
    <property type="match status" value="2"/>
</dbReference>
<dbReference type="InterPro" id="IPR000408">
    <property type="entry name" value="Reg_chr_condens"/>
</dbReference>
<keyword evidence="3" id="KW-1185">Reference proteome</keyword>
<dbReference type="PANTHER" id="PTHR46849:SF1">
    <property type="entry name" value="RCC1 DOMAIN-CONTAINING PROTEIN 1"/>
    <property type="match status" value="1"/>
</dbReference>
<dbReference type="EMBL" id="JBFDAA010000004">
    <property type="protein sequence ID" value="KAL1137994.1"/>
    <property type="molecule type" value="Genomic_DNA"/>
</dbReference>
<dbReference type="PROSITE" id="PS00626">
    <property type="entry name" value="RCC1_2"/>
    <property type="match status" value="2"/>
</dbReference>
<dbReference type="InterPro" id="IPR052830">
    <property type="entry name" value="RCC1_domain-containing"/>
</dbReference>
<proteinExistence type="predicted"/>
<sequence length="205" mass="21803">MFFSIFYPGTVYTPSVLTSPKIVVKDVACGREHGIFLTQTGVVYTWGGGGRGQLGSGSLESSEEPVEVAALSGLKIVAIAAGGWHSCALAEGGILYGWGWNKQGQLGLPLSPGIKNVEGGVEAEPKVVEWPNDIDATVEQIACGTCHTVVMLDDKTVWGCGWNYWGQLSDEEAINFFSMTQLKVPEGAHVKHVVCGAWNTALLCS</sequence>
<dbReference type="PANTHER" id="PTHR46849">
    <property type="entry name" value="RCC1 DOMAIN-CONTAINING PROTEIN 1"/>
    <property type="match status" value="1"/>
</dbReference>
<accession>A0ABD0YPS7</accession>
<gene>
    <name evidence="2" type="ORF">AAG570_009689</name>
</gene>
<dbReference type="PRINTS" id="PR00633">
    <property type="entry name" value="RCCNDNSATION"/>
</dbReference>
<dbReference type="Proteomes" id="UP001558652">
    <property type="component" value="Unassembled WGS sequence"/>
</dbReference>
<dbReference type="InterPro" id="IPR009091">
    <property type="entry name" value="RCC1/BLIP-II"/>
</dbReference>
<dbReference type="PROSITE" id="PS50012">
    <property type="entry name" value="RCC1_3"/>
    <property type="match status" value="2"/>
</dbReference>
<dbReference type="SUPFAM" id="SSF50985">
    <property type="entry name" value="RCC1/BLIP-II"/>
    <property type="match status" value="1"/>
</dbReference>
<dbReference type="AlphaFoldDB" id="A0ABD0YPS7"/>
<organism evidence="2 3">
    <name type="scientific">Ranatra chinensis</name>
    <dbReference type="NCBI Taxonomy" id="642074"/>
    <lineage>
        <taxon>Eukaryota</taxon>
        <taxon>Metazoa</taxon>
        <taxon>Ecdysozoa</taxon>
        <taxon>Arthropoda</taxon>
        <taxon>Hexapoda</taxon>
        <taxon>Insecta</taxon>
        <taxon>Pterygota</taxon>
        <taxon>Neoptera</taxon>
        <taxon>Paraneoptera</taxon>
        <taxon>Hemiptera</taxon>
        <taxon>Heteroptera</taxon>
        <taxon>Panheteroptera</taxon>
        <taxon>Nepomorpha</taxon>
        <taxon>Nepidae</taxon>
        <taxon>Ranatrinae</taxon>
        <taxon>Ranatra</taxon>
    </lineage>
</organism>
<dbReference type="Gene3D" id="2.130.10.30">
    <property type="entry name" value="Regulator of chromosome condensation 1/beta-lactamase-inhibitor protein II"/>
    <property type="match status" value="1"/>
</dbReference>